<protein>
    <submittedName>
        <fullName evidence="3">Serine hydrolase</fullName>
    </submittedName>
</protein>
<dbReference type="InterPro" id="IPR050789">
    <property type="entry name" value="Diverse_Enzym_Activities"/>
</dbReference>
<name>A0A2K9PSB2_9FLAO</name>
<feature type="domain" description="Beta-lactamase-related" evidence="2">
    <location>
        <begin position="67"/>
        <end position="335"/>
    </location>
</feature>
<reference evidence="3 4" key="1">
    <citation type="submission" date="2018-01" db="EMBL/GenBank/DDBJ databases">
        <title>Complete genome sequence of Flavivirga eckloniae ECD14 isolated from seaweed Ecklonia cava.</title>
        <authorList>
            <person name="Lee J.H."/>
            <person name="Baik K.S."/>
            <person name="Seong C.N."/>
        </authorList>
    </citation>
    <scope>NUCLEOTIDE SEQUENCE [LARGE SCALE GENOMIC DNA]</scope>
    <source>
        <strain evidence="3 4">ECD14</strain>
    </source>
</reference>
<organism evidence="3 4">
    <name type="scientific">Flavivirga eckloniae</name>
    <dbReference type="NCBI Taxonomy" id="1803846"/>
    <lineage>
        <taxon>Bacteria</taxon>
        <taxon>Pseudomonadati</taxon>
        <taxon>Bacteroidota</taxon>
        <taxon>Flavobacteriia</taxon>
        <taxon>Flavobacteriales</taxon>
        <taxon>Flavobacteriaceae</taxon>
        <taxon>Flavivirga</taxon>
    </lineage>
</organism>
<feature type="signal peptide" evidence="1">
    <location>
        <begin position="1"/>
        <end position="20"/>
    </location>
</feature>
<keyword evidence="4" id="KW-1185">Reference proteome</keyword>
<dbReference type="PROSITE" id="PS51257">
    <property type="entry name" value="PROKAR_LIPOPROTEIN"/>
    <property type="match status" value="1"/>
</dbReference>
<dbReference type="InterPro" id="IPR012338">
    <property type="entry name" value="Beta-lactam/transpept-like"/>
</dbReference>
<accession>A0A2K9PSB2</accession>
<dbReference type="Pfam" id="PF00144">
    <property type="entry name" value="Beta-lactamase"/>
    <property type="match status" value="1"/>
</dbReference>
<dbReference type="Gene3D" id="3.40.710.10">
    <property type="entry name" value="DD-peptidase/beta-lactamase superfamily"/>
    <property type="match status" value="1"/>
</dbReference>
<dbReference type="SUPFAM" id="SSF56601">
    <property type="entry name" value="beta-lactamase/transpeptidase-like"/>
    <property type="match status" value="1"/>
</dbReference>
<dbReference type="GO" id="GO:0016787">
    <property type="term" value="F:hydrolase activity"/>
    <property type="evidence" value="ECO:0007669"/>
    <property type="project" value="UniProtKB-KW"/>
</dbReference>
<dbReference type="AlphaFoldDB" id="A0A2K9PSB2"/>
<proteinExistence type="predicted"/>
<dbReference type="RefSeq" id="WP_102756112.1">
    <property type="nucleotide sequence ID" value="NZ_CP025791.1"/>
</dbReference>
<dbReference type="OrthoDB" id="9773047at2"/>
<keyword evidence="3" id="KW-0378">Hydrolase</keyword>
<evidence type="ECO:0000256" key="1">
    <source>
        <dbReference type="SAM" id="SignalP"/>
    </source>
</evidence>
<dbReference type="EMBL" id="CP025791">
    <property type="protein sequence ID" value="AUP79457.1"/>
    <property type="molecule type" value="Genomic_DNA"/>
</dbReference>
<evidence type="ECO:0000313" key="4">
    <source>
        <dbReference type="Proteomes" id="UP000235826"/>
    </source>
</evidence>
<dbReference type="PANTHER" id="PTHR43283">
    <property type="entry name" value="BETA-LACTAMASE-RELATED"/>
    <property type="match status" value="1"/>
</dbReference>
<gene>
    <name evidence="3" type="ORF">C1H87_12370</name>
</gene>
<feature type="chain" id="PRO_5014746321" evidence="1">
    <location>
        <begin position="21"/>
        <end position="364"/>
    </location>
</feature>
<dbReference type="InterPro" id="IPR001466">
    <property type="entry name" value="Beta-lactam-related"/>
</dbReference>
<dbReference type="KEGG" id="fek:C1H87_12370"/>
<sequence length="364" mass="41303">MKNLATLTIFILFAGACCFAQNTYVYSQPTRIEDGWKTNNLQSQNIDSKLIIKLFNQLQTRANKIHSVLLVKNNQIIIEEYFGENSIKKQHDLRSTTKSITSILMGIAIDKGFIESVNDPISKYLKNLSPTKNLDERKKKITIKHLLTMSTGLDCNDWDKKSKGQEDKIYNKSNWLQYFLNLPMVNEPGDVSNYCTMGQVLATEIISQTSGMTIDKFAEKYLFNPLGISNMKWGHTSKKEIIPSGKRLYMISRDMAKIGQLILSNGKWNEEQIVSEKWITESTTPKTKITGIDYGYLWWNIPFKVNGKMFISKAATGNGGQYIMVLPELDMVAVFTGGAYNSQEDKLPFAIMTDIFLPTFTSGK</sequence>
<dbReference type="Proteomes" id="UP000235826">
    <property type="component" value="Chromosome"/>
</dbReference>
<evidence type="ECO:0000259" key="2">
    <source>
        <dbReference type="Pfam" id="PF00144"/>
    </source>
</evidence>
<evidence type="ECO:0000313" key="3">
    <source>
        <dbReference type="EMBL" id="AUP79457.1"/>
    </source>
</evidence>
<keyword evidence="1" id="KW-0732">Signal</keyword>
<dbReference type="PANTHER" id="PTHR43283:SF7">
    <property type="entry name" value="BETA-LACTAMASE-RELATED DOMAIN-CONTAINING PROTEIN"/>
    <property type="match status" value="1"/>
</dbReference>